<evidence type="ECO:0000256" key="1">
    <source>
        <dbReference type="ARBA" id="ARBA00010699"/>
    </source>
</evidence>
<dbReference type="Proteomes" id="UP000231263">
    <property type="component" value="Unassembled WGS sequence"/>
</dbReference>
<dbReference type="GO" id="GO:0004479">
    <property type="term" value="F:methionyl-tRNA formyltransferase activity"/>
    <property type="evidence" value="ECO:0007669"/>
    <property type="project" value="UniProtKB-UniRule"/>
</dbReference>
<dbReference type="InterPro" id="IPR002376">
    <property type="entry name" value="Formyl_transf_N"/>
</dbReference>
<sequence>MNIVFFGTPDFARDFLKELYEDQDINICAVVAQSDKPVGRKQILTPPATKVFALQNNIPVLQPEKLKDQAVLEELKKFNADIFVIVAYGKIIPQNILDIPKLGNINVHPSKLPKYRGPSPLQAVIEAGDSETAISVMLIDDKMDHGPLLAQQTLKLDAQETPETLRAKVVTIGSPLLVATLKNFVAGKIIPQDQDHEKATFCKLLEKEDGEIDWHIPAEIIERRRRAYDPWPGVYTNLSFEDAGKVQKIKIHSLKFISPDWFSESLKPGEVRIYEKRLLVGTATVPIEILKLQPENKAVMDAKAYINGNQEINGKILG</sequence>
<dbReference type="InterPro" id="IPR036477">
    <property type="entry name" value="Formyl_transf_N_sf"/>
</dbReference>
<dbReference type="CDD" id="cd08646">
    <property type="entry name" value="FMT_core_Met-tRNA-FMT_N"/>
    <property type="match status" value="1"/>
</dbReference>
<dbReference type="PANTHER" id="PTHR11138:SF5">
    <property type="entry name" value="METHIONYL-TRNA FORMYLTRANSFERASE, MITOCHONDRIAL"/>
    <property type="match status" value="1"/>
</dbReference>
<comment type="similarity">
    <text evidence="1 5">Belongs to the Fmt family.</text>
</comment>
<dbReference type="PANTHER" id="PTHR11138">
    <property type="entry name" value="METHIONYL-TRNA FORMYLTRANSFERASE"/>
    <property type="match status" value="1"/>
</dbReference>
<proteinExistence type="inferred from homology"/>
<dbReference type="HAMAP" id="MF_00182">
    <property type="entry name" value="Formyl_trans"/>
    <property type="match status" value="1"/>
</dbReference>
<dbReference type="InterPro" id="IPR005793">
    <property type="entry name" value="Formyl_trans_C"/>
</dbReference>
<comment type="caution">
    <text evidence="8">The sequence shown here is derived from an EMBL/GenBank/DDBJ whole genome shotgun (WGS) entry which is preliminary data.</text>
</comment>
<evidence type="ECO:0000313" key="9">
    <source>
        <dbReference type="Proteomes" id="UP000231263"/>
    </source>
</evidence>
<dbReference type="EC" id="2.1.2.9" evidence="2 5"/>
<name>A0A2M7XFD4_9BACT</name>
<evidence type="ECO:0000256" key="3">
    <source>
        <dbReference type="ARBA" id="ARBA00022679"/>
    </source>
</evidence>
<dbReference type="InterPro" id="IPR044135">
    <property type="entry name" value="Met-tRNA-FMT_C"/>
</dbReference>
<dbReference type="Pfam" id="PF00551">
    <property type="entry name" value="Formyl_trans_N"/>
    <property type="match status" value="1"/>
</dbReference>
<dbReference type="InterPro" id="IPR041711">
    <property type="entry name" value="Met-tRNA-FMT_N"/>
</dbReference>
<evidence type="ECO:0000313" key="8">
    <source>
        <dbReference type="EMBL" id="PJA46568.1"/>
    </source>
</evidence>
<protein>
    <recommendedName>
        <fullName evidence="2 5">Methionyl-tRNA formyltransferase</fullName>
        <ecNumber evidence="2 5">2.1.2.9</ecNumber>
    </recommendedName>
</protein>
<keyword evidence="4 5" id="KW-0648">Protein biosynthesis</keyword>
<feature type="binding site" evidence="5">
    <location>
        <begin position="110"/>
        <end position="113"/>
    </location>
    <ligand>
        <name>(6S)-5,6,7,8-tetrahydrofolate</name>
        <dbReference type="ChEBI" id="CHEBI:57453"/>
    </ligand>
</feature>
<evidence type="ECO:0000259" key="6">
    <source>
        <dbReference type="Pfam" id="PF00551"/>
    </source>
</evidence>
<accession>A0A2M7XFD4</accession>
<dbReference type="Gene3D" id="3.40.50.12230">
    <property type="match status" value="1"/>
</dbReference>
<evidence type="ECO:0000256" key="4">
    <source>
        <dbReference type="ARBA" id="ARBA00022917"/>
    </source>
</evidence>
<reference evidence="9" key="1">
    <citation type="submission" date="2017-09" db="EMBL/GenBank/DDBJ databases">
        <title>Depth-based differentiation of microbial function through sediment-hosted aquifers and enrichment of novel symbionts in the deep terrestrial subsurface.</title>
        <authorList>
            <person name="Probst A.J."/>
            <person name="Ladd B."/>
            <person name="Jarett J.K."/>
            <person name="Geller-Mcgrath D.E."/>
            <person name="Sieber C.M.K."/>
            <person name="Emerson J.B."/>
            <person name="Anantharaman K."/>
            <person name="Thomas B.C."/>
            <person name="Malmstrom R."/>
            <person name="Stieglmeier M."/>
            <person name="Klingl A."/>
            <person name="Woyke T."/>
            <person name="Ryan C.M."/>
            <person name="Banfield J.F."/>
        </authorList>
    </citation>
    <scope>NUCLEOTIDE SEQUENCE [LARGE SCALE GENOMIC DNA]</scope>
</reference>
<gene>
    <name evidence="5" type="primary">fmt</name>
    <name evidence="8" type="ORF">CO173_02260</name>
</gene>
<dbReference type="InterPro" id="IPR011034">
    <property type="entry name" value="Formyl_transferase-like_C_sf"/>
</dbReference>
<dbReference type="SUPFAM" id="SSF50486">
    <property type="entry name" value="FMT C-terminal domain-like"/>
    <property type="match status" value="1"/>
</dbReference>
<dbReference type="GO" id="GO:0005829">
    <property type="term" value="C:cytosol"/>
    <property type="evidence" value="ECO:0007669"/>
    <property type="project" value="TreeGrafter"/>
</dbReference>
<dbReference type="AlphaFoldDB" id="A0A2M7XFD4"/>
<dbReference type="InterPro" id="IPR005794">
    <property type="entry name" value="Fmt"/>
</dbReference>
<evidence type="ECO:0000256" key="5">
    <source>
        <dbReference type="HAMAP-Rule" id="MF_00182"/>
    </source>
</evidence>
<organism evidence="8 9">
    <name type="scientific">Candidatus Uhrbacteria bacterium CG_4_9_14_3_um_filter_41_35</name>
    <dbReference type="NCBI Taxonomy" id="1975034"/>
    <lineage>
        <taxon>Bacteria</taxon>
        <taxon>Candidatus Uhriibacteriota</taxon>
    </lineage>
</organism>
<dbReference type="CDD" id="cd08704">
    <property type="entry name" value="Met_tRNA_FMT_C"/>
    <property type="match status" value="1"/>
</dbReference>
<evidence type="ECO:0000256" key="2">
    <source>
        <dbReference type="ARBA" id="ARBA00012261"/>
    </source>
</evidence>
<dbReference type="EMBL" id="PFWT01000009">
    <property type="protein sequence ID" value="PJA46568.1"/>
    <property type="molecule type" value="Genomic_DNA"/>
</dbReference>
<comment type="catalytic activity">
    <reaction evidence="5">
        <text>L-methionyl-tRNA(fMet) + (6R)-10-formyltetrahydrofolate = N-formyl-L-methionyl-tRNA(fMet) + (6S)-5,6,7,8-tetrahydrofolate + H(+)</text>
        <dbReference type="Rhea" id="RHEA:24380"/>
        <dbReference type="Rhea" id="RHEA-COMP:9952"/>
        <dbReference type="Rhea" id="RHEA-COMP:9953"/>
        <dbReference type="ChEBI" id="CHEBI:15378"/>
        <dbReference type="ChEBI" id="CHEBI:57453"/>
        <dbReference type="ChEBI" id="CHEBI:78530"/>
        <dbReference type="ChEBI" id="CHEBI:78844"/>
        <dbReference type="ChEBI" id="CHEBI:195366"/>
        <dbReference type="EC" id="2.1.2.9"/>
    </reaction>
</comment>
<evidence type="ECO:0000259" key="7">
    <source>
        <dbReference type="Pfam" id="PF02911"/>
    </source>
</evidence>
<dbReference type="Pfam" id="PF02911">
    <property type="entry name" value="Formyl_trans_C"/>
    <property type="match status" value="1"/>
</dbReference>
<keyword evidence="3 5" id="KW-0808">Transferase</keyword>
<dbReference type="NCBIfam" id="TIGR00460">
    <property type="entry name" value="fmt"/>
    <property type="match status" value="1"/>
</dbReference>
<feature type="domain" description="Formyl transferase C-terminal" evidence="7">
    <location>
        <begin position="205"/>
        <end position="309"/>
    </location>
</feature>
<dbReference type="SUPFAM" id="SSF53328">
    <property type="entry name" value="Formyltransferase"/>
    <property type="match status" value="1"/>
</dbReference>
<feature type="domain" description="Formyl transferase N-terminal" evidence="6">
    <location>
        <begin position="1"/>
        <end position="180"/>
    </location>
</feature>
<comment type="function">
    <text evidence="5">Attaches a formyl group to the free amino group of methionyl-tRNA(fMet). The formyl group appears to play a dual role in the initiator identity of N-formylmethionyl-tRNA by promoting its recognition by IF2 and preventing the misappropriation of this tRNA by the elongation apparatus.</text>
</comment>